<evidence type="ECO:0000256" key="4">
    <source>
        <dbReference type="ARBA" id="ARBA00023277"/>
    </source>
</evidence>
<feature type="binding site" evidence="7">
    <location>
        <position position="136"/>
    </location>
    <ligand>
        <name>substrate</name>
    </ligand>
</feature>
<comment type="similarity">
    <text evidence="1 5">Belongs to the metallo-dependent hydrolases superfamily. NagA family.</text>
</comment>
<dbReference type="GO" id="GO:0008448">
    <property type="term" value="F:N-acetylglucosamine-6-phosphate deacetylase activity"/>
    <property type="evidence" value="ECO:0007669"/>
    <property type="project" value="UniProtKB-EC"/>
</dbReference>
<feature type="binding site" evidence="8">
    <location>
        <position position="125"/>
    </location>
    <ligand>
        <name>Zn(2+)</name>
        <dbReference type="ChEBI" id="CHEBI:29105"/>
    </ligand>
</feature>
<reference evidence="10 11" key="1">
    <citation type="submission" date="2019-06" db="EMBL/GenBank/DDBJ databases">
        <title>An operon consisting of a P-type ATPase gene and a transcriptional regular gene given the different cadmium resistance in Bacillus vietamensis 151-6 and Bacillus marisflavi 151-25.</title>
        <authorList>
            <person name="Yu X."/>
        </authorList>
    </citation>
    <scope>NUCLEOTIDE SEQUENCE [LARGE SCALE GENOMIC DNA]</scope>
    <source>
        <strain evidence="10 11">151-6</strain>
    </source>
</reference>
<dbReference type="AlphaFoldDB" id="A0A6I6UPG4"/>
<feature type="binding site" evidence="7">
    <location>
        <position position="247"/>
    </location>
    <ligand>
        <name>substrate</name>
    </ligand>
</feature>
<evidence type="ECO:0000256" key="3">
    <source>
        <dbReference type="ARBA" id="ARBA00022801"/>
    </source>
</evidence>
<dbReference type="EMBL" id="CP047394">
    <property type="protein sequence ID" value="QHE63277.1"/>
    <property type="molecule type" value="Genomic_DNA"/>
</dbReference>
<dbReference type="Pfam" id="PF01979">
    <property type="entry name" value="Amidohydro_1"/>
    <property type="match status" value="1"/>
</dbReference>
<dbReference type="Gene3D" id="3.20.20.140">
    <property type="entry name" value="Metal-dependent hydrolases"/>
    <property type="match status" value="1"/>
</dbReference>
<feature type="binding site" evidence="7">
    <location>
        <begin position="303"/>
        <end position="305"/>
    </location>
    <ligand>
        <name>substrate</name>
    </ligand>
</feature>
<dbReference type="GO" id="GO:0006046">
    <property type="term" value="P:N-acetylglucosamine catabolic process"/>
    <property type="evidence" value="ECO:0007669"/>
    <property type="project" value="TreeGrafter"/>
</dbReference>
<dbReference type="GO" id="GO:0046872">
    <property type="term" value="F:metal ion binding"/>
    <property type="evidence" value="ECO:0007669"/>
    <property type="project" value="UniProtKB-KW"/>
</dbReference>
<dbReference type="CDD" id="cd00854">
    <property type="entry name" value="NagA"/>
    <property type="match status" value="1"/>
</dbReference>
<dbReference type="InterPro" id="IPR006680">
    <property type="entry name" value="Amidohydro-rel"/>
</dbReference>
<proteinExistence type="inferred from homology"/>
<gene>
    <name evidence="10" type="primary">nagA</name>
    <name evidence="10" type="ORF">FHE72_21525</name>
</gene>
<evidence type="ECO:0000313" key="11">
    <source>
        <dbReference type="Proteomes" id="UP000465062"/>
    </source>
</evidence>
<evidence type="ECO:0000313" key="10">
    <source>
        <dbReference type="EMBL" id="QHE63277.1"/>
    </source>
</evidence>
<keyword evidence="3 5" id="KW-0378">Hydrolase</keyword>
<accession>A0A6I6UPG4</accession>
<evidence type="ECO:0000256" key="2">
    <source>
        <dbReference type="ARBA" id="ARBA00022723"/>
    </source>
</evidence>
<dbReference type="SUPFAM" id="SSF51338">
    <property type="entry name" value="Composite domain of metallo-dependent hydrolases"/>
    <property type="match status" value="1"/>
</dbReference>
<evidence type="ECO:0000256" key="5">
    <source>
        <dbReference type="PIRNR" id="PIRNR038994"/>
    </source>
</evidence>
<feature type="binding site" evidence="7">
    <location>
        <begin position="215"/>
        <end position="216"/>
    </location>
    <ligand>
        <name>substrate</name>
    </ligand>
</feature>
<dbReference type="KEGG" id="bvq:FHE72_21525"/>
<dbReference type="PIRSF" id="PIRSF038994">
    <property type="entry name" value="NagA"/>
    <property type="match status" value="1"/>
</dbReference>
<comment type="cofactor">
    <cofactor evidence="8">
        <name>a divalent metal cation</name>
        <dbReference type="ChEBI" id="CHEBI:60240"/>
    </cofactor>
    <text evidence="8">Binds 1 divalent metal cation per subunit.</text>
</comment>
<evidence type="ECO:0000256" key="7">
    <source>
        <dbReference type="PIRSR" id="PIRSR038994-2"/>
    </source>
</evidence>
<keyword evidence="2 8" id="KW-0479">Metal-binding</keyword>
<feature type="binding site" evidence="8">
    <location>
        <position position="212"/>
    </location>
    <ligand>
        <name>Zn(2+)</name>
        <dbReference type="ChEBI" id="CHEBI:29105"/>
    </ligand>
</feature>
<evidence type="ECO:0000256" key="8">
    <source>
        <dbReference type="PIRSR" id="PIRSR038994-3"/>
    </source>
</evidence>
<dbReference type="Proteomes" id="UP000465062">
    <property type="component" value="Chromosome"/>
</dbReference>
<keyword evidence="4 5" id="KW-0119">Carbohydrate metabolism</keyword>
<name>A0A6I6UPG4_9BACI</name>
<protein>
    <submittedName>
        <fullName evidence="10">N-acetylglucosamine-6-phosphate deacetylase</fullName>
        <ecNumber evidence="10">3.5.1.25</ecNumber>
    </submittedName>
</protein>
<evidence type="ECO:0000259" key="9">
    <source>
        <dbReference type="Pfam" id="PF01979"/>
    </source>
</evidence>
<dbReference type="EC" id="3.5.1.25" evidence="10"/>
<feature type="domain" description="Amidohydrolase-related" evidence="9">
    <location>
        <begin position="47"/>
        <end position="376"/>
    </location>
</feature>
<dbReference type="PANTHER" id="PTHR11113">
    <property type="entry name" value="N-ACETYLGLUCOSAMINE-6-PHOSPHATE DEACETYLASE"/>
    <property type="match status" value="1"/>
</dbReference>
<sequence>MKYVRGDIITGGHRLEDKVIGVSNGKIVSVGEGESVPDAPVHRVNGVICPGFVDIHIHGLCGYDFMDGASVFDEIAGRLPRYGVTSFLATSRTSKPSELRAFLHHAQEFRRKNPTGSGLLGVHIEGPWISPLYPGAQNKSLIKKFSKEDIRDIIEPFSDLISIVTLAPEEVGDVSLFKELVEKGIRISAGHTQASMEEIGVAIKHGLSQVTHTFNAMSPVHHRKPGTAAAALFYEELACEIITDGLHVHPNMIELLYKIKGKEKMLLISDCTGYNDLEDGEYSFRGKELVKTRDKVTLKNGALAGSAITLDKGIKYVVEHCGIPLEDAVYMASEGPLHVIGKDISKGRIEVGYDADLVVLEEDLSVAATYLNGEVVYKEE</sequence>
<dbReference type="InterPro" id="IPR011059">
    <property type="entry name" value="Metal-dep_hydrolase_composite"/>
</dbReference>
<dbReference type="RefSeq" id="WP_159362956.1">
    <property type="nucleotide sequence ID" value="NZ_CP047394.1"/>
</dbReference>
<evidence type="ECO:0000256" key="1">
    <source>
        <dbReference type="ARBA" id="ARBA00010716"/>
    </source>
</evidence>
<dbReference type="NCBIfam" id="TIGR00221">
    <property type="entry name" value="nagA"/>
    <property type="match status" value="1"/>
</dbReference>
<dbReference type="SUPFAM" id="SSF51556">
    <property type="entry name" value="Metallo-dependent hydrolases"/>
    <property type="match status" value="1"/>
</dbReference>
<dbReference type="InterPro" id="IPR032466">
    <property type="entry name" value="Metal_Hydrolase"/>
</dbReference>
<feature type="binding site" evidence="8">
    <location>
        <position position="191"/>
    </location>
    <ligand>
        <name>Zn(2+)</name>
        <dbReference type="ChEBI" id="CHEBI:29105"/>
    </ligand>
</feature>
<organism evidence="10 11">
    <name type="scientific">Rossellomorea vietnamensis</name>
    <dbReference type="NCBI Taxonomy" id="218284"/>
    <lineage>
        <taxon>Bacteria</taxon>
        <taxon>Bacillati</taxon>
        <taxon>Bacillota</taxon>
        <taxon>Bacilli</taxon>
        <taxon>Bacillales</taxon>
        <taxon>Bacillaceae</taxon>
        <taxon>Rossellomorea</taxon>
    </lineage>
</organism>
<dbReference type="Gene3D" id="2.30.40.10">
    <property type="entry name" value="Urease, subunit C, domain 1"/>
    <property type="match status" value="1"/>
</dbReference>
<feature type="binding site" evidence="7">
    <location>
        <position position="223"/>
    </location>
    <ligand>
        <name>substrate</name>
    </ligand>
</feature>
<feature type="active site" description="Proton donor/acceptor" evidence="6">
    <location>
        <position position="270"/>
    </location>
</feature>
<evidence type="ECO:0000256" key="6">
    <source>
        <dbReference type="PIRSR" id="PIRSR038994-1"/>
    </source>
</evidence>
<dbReference type="PANTHER" id="PTHR11113:SF14">
    <property type="entry name" value="N-ACETYLGLUCOSAMINE-6-PHOSPHATE DEACETYLASE"/>
    <property type="match status" value="1"/>
</dbReference>
<dbReference type="InterPro" id="IPR003764">
    <property type="entry name" value="GlcNAc_6-P_deAcase"/>
</dbReference>